<dbReference type="Pfam" id="PF13360">
    <property type="entry name" value="PQQ_2"/>
    <property type="match status" value="2"/>
</dbReference>
<evidence type="ECO:0000313" key="6">
    <source>
        <dbReference type="EMBL" id="KTD04200.1"/>
    </source>
</evidence>
<keyword evidence="7" id="KW-1185">Reference proteome</keyword>
<dbReference type="PROSITE" id="PS51257">
    <property type="entry name" value="PROKAR_LIPOPROTEIN"/>
    <property type="match status" value="1"/>
</dbReference>
<sequence>MLMKPEIHRSGVRLSPVLGLIGLLSITACSKIDDYMLGKDNTPKPSELQPLKNRVAVKEVWSVPVSKPQKNSAYLKLKPVVRGNLLYTADASGLVQAIERNNGKVLWSRQLTERLVSGPAVEAGVVAVGTDASGLIIMKQSDGSISWKAQLSGDVLSHPVIAKDRVLAKTIDGNLYAFAVASGKKLWISDHGAPDLALKASSSPVVVDNRIVLAGYADGRMDAVDLETGKLLWQRSIAFASGASDVERLVDIDADPVVRGDVALLASYQGYVGALSLGNGEFIWKKPASTYKNVATDATNLYMTDSNDVVWAINRSNGQVAWKQEGLKAHGLTEPVLVAGKVLVGDRTGYLHALSAENGEFLARTALGSAVELAPAVSGNQVYVFTANGRLNQLSVG</sequence>
<keyword evidence="4" id="KW-0449">Lipoprotein</keyword>
<evidence type="ECO:0000313" key="7">
    <source>
        <dbReference type="Proteomes" id="UP000054785"/>
    </source>
</evidence>
<dbReference type="InterPro" id="IPR002372">
    <property type="entry name" value="PQQ_rpt_dom"/>
</dbReference>
<dbReference type="SMART" id="SM00564">
    <property type="entry name" value="PQQ"/>
    <property type="match status" value="7"/>
</dbReference>
<dbReference type="STRING" id="45065.Lgee_0230"/>
<dbReference type="PANTHER" id="PTHR34512">
    <property type="entry name" value="CELL SURFACE PROTEIN"/>
    <property type="match status" value="1"/>
</dbReference>
<organism evidence="6 7">
    <name type="scientific">Legionella geestiana</name>
    <dbReference type="NCBI Taxonomy" id="45065"/>
    <lineage>
        <taxon>Bacteria</taxon>
        <taxon>Pseudomonadati</taxon>
        <taxon>Pseudomonadota</taxon>
        <taxon>Gammaproteobacteria</taxon>
        <taxon>Legionellales</taxon>
        <taxon>Legionellaceae</taxon>
        <taxon>Legionella</taxon>
    </lineage>
</organism>
<proteinExistence type="inferred from homology"/>
<keyword evidence="1 4" id="KW-0732">Signal</keyword>
<keyword evidence="3 4" id="KW-0998">Cell outer membrane</keyword>
<keyword evidence="4" id="KW-0564">Palmitate</keyword>
<comment type="function">
    <text evidence="4">Part of the outer membrane protein assembly complex, which is involved in assembly and insertion of beta-barrel proteins into the outer membrane.</text>
</comment>
<evidence type="ECO:0000256" key="2">
    <source>
        <dbReference type="ARBA" id="ARBA00023136"/>
    </source>
</evidence>
<evidence type="ECO:0000259" key="5">
    <source>
        <dbReference type="Pfam" id="PF13360"/>
    </source>
</evidence>
<evidence type="ECO:0000256" key="1">
    <source>
        <dbReference type="ARBA" id="ARBA00022729"/>
    </source>
</evidence>
<dbReference type="Gene3D" id="2.130.10.10">
    <property type="entry name" value="YVTN repeat-like/Quinoprotein amine dehydrogenase"/>
    <property type="match status" value="1"/>
</dbReference>
<dbReference type="NCBIfam" id="TIGR03300">
    <property type="entry name" value="assembly_YfgL"/>
    <property type="match status" value="1"/>
</dbReference>
<evidence type="ECO:0000256" key="3">
    <source>
        <dbReference type="ARBA" id="ARBA00023237"/>
    </source>
</evidence>
<dbReference type="InterPro" id="IPR018391">
    <property type="entry name" value="PQQ_b-propeller_rpt"/>
</dbReference>
<name>A0A0W0U8D9_9GAMM</name>
<comment type="caution">
    <text evidence="6">The sequence shown here is derived from an EMBL/GenBank/DDBJ whole genome shotgun (WGS) entry which is preliminary data.</text>
</comment>
<dbReference type="Proteomes" id="UP000054785">
    <property type="component" value="Unassembled WGS sequence"/>
</dbReference>
<dbReference type="PATRIC" id="fig|45065.4.peg.246"/>
<evidence type="ECO:0000256" key="4">
    <source>
        <dbReference type="HAMAP-Rule" id="MF_00923"/>
    </source>
</evidence>
<gene>
    <name evidence="4" type="primary">bamB</name>
    <name evidence="6" type="ORF">Lgee_0230</name>
</gene>
<dbReference type="InterPro" id="IPR011047">
    <property type="entry name" value="Quinoprotein_ADH-like_sf"/>
</dbReference>
<reference evidence="6 7" key="1">
    <citation type="submission" date="2015-11" db="EMBL/GenBank/DDBJ databases">
        <title>Genomic analysis of 38 Legionella species identifies large and diverse effector repertoires.</title>
        <authorList>
            <person name="Burstein D."/>
            <person name="Amaro F."/>
            <person name="Zusman T."/>
            <person name="Lifshitz Z."/>
            <person name="Cohen O."/>
            <person name="Gilbert J.A."/>
            <person name="Pupko T."/>
            <person name="Shuman H.A."/>
            <person name="Segal G."/>
        </authorList>
    </citation>
    <scope>NUCLEOTIDE SEQUENCE [LARGE SCALE GENOMIC DNA]</scope>
    <source>
        <strain evidence="6 7">ATCC 49504</strain>
    </source>
</reference>
<feature type="domain" description="Pyrrolo-quinoline quinone repeat" evidence="5">
    <location>
        <begin position="92"/>
        <end position="324"/>
    </location>
</feature>
<protein>
    <recommendedName>
        <fullName evidence="4">Outer membrane protein assembly factor BamB</fullName>
    </recommendedName>
</protein>
<keyword evidence="2 4" id="KW-0472">Membrane</keyword>
<dbReference type="HAMAP" id="MF_00923">
    <property type="entry name" value="OM_assembly_BamB"/>
    <property type="match status" value="1"/>
</dbReference>
<dbReference type="InterPro" id="IPR017687">
    <property type="entry name" value="BamB"/>
</dbReference>
<dbReference type="EMBL" id="LNYC01000005">
    <property type="protein sequence ID" value="KTD04200.1"/>
    <property type="molecule type" value="Genomic_DNA"/>
</dbReference>
<dbReference type="GO" id="GO:0043165">
    <property type="term" value="P:Gram-negative-bacterium-type cell outer membrane assembly"/>
    <property type="evidence" value="ECO:0007669"/>
    <property type="project" value="UniProtKB-UniRule"/>
</dbReference>
<comment type="subcellular location">
    <subcellularLocation>
        <location evidence="4">Cell outer membrane</location>
        <topology evidence="4">Lipid-anchor</topology>
    </subcellularLocation>
</comment>
<dbReference type="AlphaFoldDB" id="A0A0W0U8D9"/>
<dbReference type="GO" id="GO:0009279">
    <property type="term" value="C:cell outer membrane"/>
    <property type="evidence" value="ECO:0007669"/>
    <property type="project" value="UniProtKB-SubCell"/>
</dbReference>
<feature type="domain" description="Pyrrolo-quinoline quinone repeat" evidence="5">
    <location>
        <begin position="330"/>
        <end position="395"/>
    </location>
</feature>
<comment type="similarity">
    <text evidence="4">Belongs to the BamB family.</text>
</comment>
<dbReference type="InterPro" id="IPR015943">
    <property type="entry name" value="WD40/YVTN_repeat-like_dom_sf"/>
</dbReference>
<accession>A0A0W0U8D9</accession>
<dbReference type="GO" id="GO:0051205">
    <property type="term" value="P:protein insertion into membrane"/>
    <property type="evidence" value="ECO:0007669"/>
    <property type="project" value="UniProtKB-UniRule"/>
</dbReference>
<dbReference type="PANTHER" id="PTHR34512:SF30">
    <property type="entry name" value="OUTER MEMBRANE PROTEIN ASSEMBLY FACTOR BAMB"/>
    <property type="match status" value="1"/>
</dbReference>
<dbReference type="SUPFAM" id="SSF50998">
    <property type="entry name" value="Quinoprotein alcohol dehydrogenase-like"/>
    <property type="match status" value="1"/>
</dbReference>
<comment type="subunit">
    <text evidence="4">Part of the Bam complex.</text>
</comment>